<keyword evidence="6 10" id="KW-0418">Kinase</keyword>
<dbReference type="SMART" id="SM00220">
    <property type="entry name" value="S_TKc"/>
    <property type="match status" value="1"/>
</dbReference>
<evidence type="ECO:0000256" key="5">
    <source>
        <dbReference type="ARBA" id="ARBA00022741"/>
    </source>
</evidence>
<protein>
    <submittedName>
        <fullName evidence="10">G protein-coupled receptor kinase 4</fullName>
    </submittedName>
</protein>
<dbReference type="PROSITE" id="PS50011">
    <property type="entry name" value="PROTEIN_KINASE_DOM"/>
    <property type="match status" value="1"/>
</dbReference>
<organism evidence="10 11">
    <name type="scientific">Chelonia mydas</name>
    <name type="common">Green sea-turtle</name>
    <name type="synonym">Chelonia agassizi</name>
    <dbReference type="NCBI Taxonomy" id="8469"/>
    <lineage>
        <taxon>Eukaryota</taxon>
        <taxon>Metazoa</taxon>
        <taxon>Chordata</taxon>
        <taxon>Craniata</taxon>
        <taxon>Vertebrata</taxon>
        <taxon>Euteleostomi</taxon>
        <taxon>Archelosauria</taxon>
        <taxon>Testudinata</taxon>
        <taxon>Testudines</taxon>
        <taxon>Cryptodira</taxon>
        <taxon>Durocryptodira</taxon>
        <taxon>Americhelydia</taxon>
        <taxon>Chelonioidea</taxon>
        <taxon>Cheloniidae</taxon>
        <taxon>Chelonia</taxon>
    </lineage>
</organism>
<keyword evidence="10" id="KW-0675">Receptor</keyword>
<evidence type="ECO:0000313" key="10">
    <source>
        <dbReference type="EMBL" id="EMP35553.1"/>
    </source>
</evidence>
<dbReference type="InterPro" id="IPR011009">
    <property type="entry name" value="Kinase-like_dom_sf"/>
</dbReference>
<dbReference type="GO" id="GO:0005737">
    <property type="term" value="C:cytoplasm"/>
    <property type="evidence" value="ECO:0007669"/>
    <property type="project" value="TreeGrafter"/>
</dbReference>
<dbReference type="SUPFAM" id="SSF56112">
    <property type="entry name" value="Protein kinase-like (PK-like)"/>
    <property type="match status" value="1"/>
</dbReference>
<sequence>MRSEVLKEQHSDAETTDPEPPKKKINLLLVASDSGHIRISDLGLAVQIPERETVRGRVGTVGYMAPEILNNESYTFSPDWWGLGCLIYEMIQGQSPFRKRKEKVKLNEIDRRVKEDQEVYSDKFSEETKSICRMLLAKDPKERLGCTGDGAAAVKQHPIFKNINFKRLEANMLEPPFLPDMIETECFQELNIYETDVTLSTDLDTSKDTPRPKRGFFHRLFRRGVCFKSGYIDDEEESSRL</sequence>
<dbReference type="Gene3D" id="1.10.167.10">
    <property type="entry name" value="Regulator of G-protein Signalling 4, domain 2"/>
    <property type="match status" value="1"/>
</dbReference>
<evidence type="ECO:0000256" key="3">
    <source>
        <dbReference type="ARBA" id="ARBA00022553"/>
    </source>
</evidence>
<keyword evidence="5" id="KW-0547">Nucleotide-binding</keyword>
<evidence type="ECO:0000256" key="1">
    <source>
        <dbReference type="ARBA" id="ARBA00009793"/>
    </source>
</evidence>
<accession>M7BTY0</accession>
<proteinExistence type="inferred from homology"/>
<gene>
    <name evidence="10" type="ORF">UY3_07268</name>
</gene>
<name>M7BTY0_CHEMY</name>
<keyword evidence="2" id="KW-0723">Serine/threonine-protein kinase</keyword>
<dbReference type="InterPro" id="IPR000719">
    <property type="entry name" value="Prot_kinase_dom"/>
</dbReference>
<dbReference type="Gene3D" id="1.10.510.10">
    <property type="entry name" value="Transferase(Phosphotransferase) domain 1"/>
    <property type="match status" value="1"/>
</dbReference>
<dbReference type="STRING" id="8469.M7BTY0"/>
<keyword evidence="4" id="KW-0808">Transferase</keyword>
<dbReference type="EMBL" id="KB528356">
    <property type="protein sequence ID" value="EMP35553.1"/>
    <property type="molecule type" value="Genomic_DNA"/>
</dbReference>
<evidence type="ECO:0000256" key="6">
    <source>
        <dbReference type="ARBA" id="ARBA00022777"/>
    </source>
</evidence>
<keyword evidence="11" id="KW-1185">Reference proteome</keyword>
<keyword evidence="3" id="KW-0597">Phosphoprotein</keyword>
<dbReference type="InterPro" id="IPR044926">
    <property type="entry name" value="RGS_subdomain_2"/>
</dbReference>
<evidence type="ECO:0000313" key="11">
    <source>
        <dbReference type="Proteomes" id="UP000031443"/>
    </source>
</evidence>
<dbReference type="GO" id="GO:0009966">
    <property type="term" value="P:regulation of signal transduction"/>
    <property type="evidence" value="ECO:0007669"/>
    <property type="project" value="TreeGrafter"/>
</dbReference>
<evidence type="ECO:0000256" key="4">
    <source>
        <dbReference type="ARBA" id="ARBA00022679"/>
    </source>
</evidence>
<dbReference type="PANTHER" id="PTHR24355:SF14">
    <property type="entry name" value="G PROTEIN-COUPLED RECEPTOR KINASE 4"/>
    <property type="match status" value="1"/>
</dbReference>
<dbReference type="FunFam" id="1.10.510.10:FF:000074">
    <property type="entry name" value="G protein-coupled receptor kinase"/>
    <property type="match status" value="1"/>
</dbReference>
<dbReference type="PANTHER" id="PTHR24355">
    <property type="entry name" value="G PROTEIN-COUPLED RECEPTOR KINASE/RIBOSOMAL PROTEIN S6 KINASE"/>
    <property type="match status" value="1"/>
</dbReference>
<dbReference type="Proteomes" id="UP000031443">
    <property type="component" value="Unassembled WGS sequence"/>
</dbReference>
<keyword evidence="7" id="KW-0067">ATP-binding</keyword>
<dbReference type="GO" id="GO:0005524">
    <property type="term" value="F:ATP binding"/>
    <property type="evidence" value="ECO:0007669"/>
    <property type="project" value="UniProtKB-KW"/>
</dbReference>
<dbReference type="Pfam" id="PF00069">
    <property type="entry name" value="Pkinase"/>
    <property type="match status" value="1"/>
</dbReference>
<feature type="domain" description="Protein kinase" evidence="9">
    <location>
        <begin position="1"/>
        <end position="160"/>
    </location>
</feature>
<evidence type="ECO:0000256" key="8">
    <source>
        <dbReference type="SAM" id="MobiDB-lite"/>
    </source>
</evidence>
<dbReference type="GO" id="GO:0004674">
    <property type="term" value="F:protein serine/threonine kinase activity"/>
    <property type="evidence" value="ECO:0007669"/>
    <property type="project" value="UniProtKB-KW"/>
</dbReference>
<comment type="similarity">
    <text evidence="1">Belongs to the protein kinase superfamily. AGC Ser/Thr protein kinase family. GPRK subfamily.</text>
</comment>
<evidence type="ECO:0000259" key="9">
    <source>
        <dbReference type="PROSITE" id="PS50011"/>
    </source>
</evidence>
<feature type="compositionally biased region" description="Basic and acidic residues" evidence="8">
    <location>
        <begin position="1"/>
        <end position="13"/>
    </location>
</feature>
<feature type="region of interest" description="Disordered" evidence="8">
    <location>
        <begin position="1"/>
        <end position="21"/>
    </location>
</feature>
<reference evidence="11" key="1">
    <citation type="journal article" date="2013" name="Nat. Genet.">
        <title>The draft genomes of soft-shell turtle and green sea turtle yield insights into the development and evolution of the turtle-specific body plan.</title>
        <authorList>
            <person name="Wang Z."/>
            <person name="Pascual-Anaya J."/>
            <person name="Zadissa A."/>
            <person name="Li W."/>
            <person name="Niimura Y."/>
            <person name="Huang Z."/>
            <person name="Li C."/>
            <person name="White S."/>
            <person name="Xiong Z."/>
            <person name="Fang D."/>
            <person name="Wang B."/>
            <person name="Ming Y."/>
            <person name="Chen Y."/>
            <person name="Zheng Y."/>
            <person name="Kuraku S."/>
            <person name="Pignatelli M."/>
            <person name="Herrero J."/>
            <person name="Beal K."/>
            <person name="Nozawa M."/>
            <person name="Li Q."/>
            <person name="Wang J."/>
            <person name="Zhang H."/>
            <person name="Yu L."/>
            <person name="Shigenobu S."/>
            <person name="Wang J."/>
            <person name="Liu J."/>
            <person name="Flicek P."/>
            <person name="Searle S."/>
            <person name="Wang J."/>
            <person name="Kuratani S."/>
            <person name="Yin Y."/>
            <person name="Aken B."/>
            <person name="Zhang G."/>
            <person name="Irie N."/>
        </authorList>
    </citation>
    <scope>NUCLEOTIDE SEQUENCE [LARGE SCALE GENOMIC DNA]</scope>
</reference>
<evidence type="ECO:0000256" key="2">
    <source>
        <dbReference type="ARBA" id="ARBA00022527"/>
    </source>
</evidence>
<evidence type="ECO:0000256" key="7">
    <source>
        <dbReference type="ARBA" id="ARBA00022840"/>
    </source>
</evidence>
<dbReference type="AlphaFoldDB" id="M7BTY0"/>